<reference evidence="3 4" key="1">
    <citation type="journal article" date="2015" name="Genome Announc.">
        <title>Expanding the biotechnology potential of lactobacilli through comparative genomics of 213 strains and associated genera.</title>
        <authorList>
            <person name="Sun Z."/>
            <person name="Harris H.M."/>
            <person name="McCann A."/>
            <person name="Guo C."/>
            <person name="Argimon S."/>
            <person name="Zhang W."/>
            <person name="Yang X."/>
            <person name="Jeffery I.B."/>
            <person name="Cooney J.C."/>
            <person name="Kagawa T.F."/>
            <person name="Liu W."/>
            <person name="Song Y."/>
            <person name="Salvetti E."/>
            <person name="Wrobel A."/>
            <person name="Rasinkangas P."/>
            <person name="Parkhill J."/>
            <person name="Rea M.C."/>
            <person name="O'Sullivan O."/>
            <person name="Ritari J."/>
            <person name="Douillard F.P."/>
            <person name="Paul Ross R."/>
            <person name="Yang R."/>
            <person name="Briner A.E."/>
            <person name="Felis G.E."/>
            <person name="de Vos W.M."/>
            <person name="Barrangou R."/>
            <person name="Klaenhammer T.R."/>
            <person name="Caufield P.W."/>
            <person name="Cui Y."/>
            <person name="Zhang H."/>
            <person name="O'Toole P.W."/>
        </authorList>
    </citation>
    <scope>NUCLEOTIDE SEQUENCE [LARGE SCALE GENOMIC DNA]</scope>
    <source>
        <strain evidence="3 4">DSM 20719</strain>
    </source>
</reference>
<evidence type="ECO:0000313" key="3">
    <source>
        <dbReference type="EMBL" id="KRM24135.1"/>
    </source>
</evidence>
<dbReference type="Pfam" id="PF13731">
    <property type="entry name" value="WxL"/>
    <property type="match status" value="1"/>
</dbReference>
<dbReference type="InterPro" id="IPR027994">
    <property type="entry name" value="WxL_dom"/>
</dbReference>
<gene>
    <name evidence="3" type="ORF">FC90_GL000609</name>
</gene>
<feature type="chain" id="PRO_5041739352" description="WxL domain-containing protein" evidence="1">
    <location>
        <begin position="28"/>
        <end position="231"/>
    </location>
</feature>
<name>A0AA89KY89_9LACO</name>
<sequence length="231" mass="23187">MKQSKFVLLAAVTLASTTLMNVAVAQAAVESGSGVAATADQAAEATTTAEFSVKAGQLTLDAAPDFNFGETSMQAIIKGDALKQVDNKVSGTHDDSHNADGSIDKAAVDTLQVSDYRGAGNHWTLSANMSQFTNATTKTAVGGVITLGGSQLGLNAKTISTNASADLLTSAAAAAASEKNVEGLSTVSDTLAAGSTLKLNTADLKNIQAGTYNAAITWTLSDGIASEVAAG</sequence>
<comment type="caution">
    <text evidence="3">The sequence shown here is derived from an EMBL/GenBank/DDBJ whole genome shotgun (WGS) entry which is preliminary data.</text>
</comment>
<proteinExistence type="predicted"/>
<dbReference type="RefSeq" id="WP_057907529.1">
    <property type="nucleotide sequence ID" value="NZ_AYZB01000003.1"/>
</dbReference>
<protein>
    <recommendedName>
        <fullName evidence="2">WxL domain-containing protein</fullName>
    </recommendedName>
</protein>
<dbReference type="AlphaFoldDB" id="A0AA89KY89"/>
<dbReference type="Proteomes" id="UP000050823">
    <property type="component" value="Unassembled WGS sequence"/>
</dbReference>
<feature type="domain" description="WxL" evidence="2">
    <location>
        <begin position="52"/>
        <end position="222"/>
    </location>
</feature>
<feature type="signal peptide" evidence="1">
    <location>
        <begin position="1"/>
        <end position="27"/>
    </location>
</feature>
<organism evidence="3 4">
    <name type="scientific">Latilactobacillus graminis DSM 20719</name>
    <dbReference type="NCBI Taxonomy" id="1423752"/>
    <lineage>
        <taxon>Bacteria</taxon>
        <taxon>Bacillati</taxon>
        <taxon>Bacillota</taxon>
        <taxon>Bacilli</taxon>
        <taxon>Lactobacillales</taxon>
        <taxon>Lactobacillaceae</taxon>
        <taxon>Latilactobacillus</taxon>
    </lineage>
</organism>
<accession>A0AA89KY89</accession>
<evidence type="ECO:0000259" key="2">
    <source>
        <dbReference type="Pfam" id="PF13731"/>
    </source>
</evidence>
<dbReference type="EMBL" id="AYZB01000003">
    <property type="protein sequence ID" value="KRM24135.1"/>
    <property type="molecule type" value="Genomic_DNA"/>
</dbReference>
<keyword evidence="1" id="KW-0732">Signal</keyword>
<evidence type="ECO:0000256" key="1">
    <source>
        <dbReference type="SAM" id="SignalP"/>
    </source>
</evidence>
<evidence type="ECO:0000313" key="4">
    <source>
        <dbReference type="Proteomes" id="UP000050823"/>
    </source>
</evidence>